<evidence type="ECO:0000256" key="3">
    <source>
        <dbReference type="ARBA" id="ARBA00004906"/>
    </source>
</evidence>
<evidence type="ECO:0000256" key="1">
    <source>
        <dbReference type="ARBA" id="ARBA00000900"/>
    </source>
</evidence>
<dbReference type="PROSITE" id="PS50089">
    <property type="entry name" value="ZF_RING_2"/>
    <property type="match status" value="1"/>
</dbReference>
<dbReference type="SMART" id="SM00184">
    <property type="entry name" value="RING"/>
    <property type="match status" value="1"/>
</dbReference>
<feature type="non-terminal residue" evidence="13">
    <location>
        <position position="1"/>
    </location>
</feature>
<dbReference type="InterPro" id="IPR017907">
    <property type="entry name" value="Znf_RING_CS"/>
</dbReference>
<evidence type="ECO:0000256" key="7">
    <source>
        <dbReference type="ARBA" id="ARBA00022786"/>
    </source>
</evidence>
<dbReference type="GO" id="GO:0005789">
    <property type="term" value="C:endoplasmic reticulum membrane"/>
    <property type="evidence" value="ECO:0007669"/>
    <property type="project" value="UniProtKB-SubCell"/>
</dbReference>
<comment type="catalytic activity">
    <reaction evidence="1 11">
        <text>S-ubiquitinyl-[E2 ubiquitin-conjugating enzyme]-L-cysteine + [acceptor protein]-L-lysine = [E2 ubiquitin-conjugating enzyme]-L-cysteine + N(6)-ubiquitinyl-[acceptor protein]-L-lysine.</text>
        <dbReference type="EC" id="2.3.2.27"/>
    </reaction>
</comment>
<comment type="subcellular location">
    <subcellularLocation>
        <location evidence="2">Endomembrane system</location>
    </subcellularLocation>
    <subcellularLocation>
        <location evidence="11">Endoplasmic reticulum membrane</location>
        <topology evidence="11">Single-pass type IV membrane protein</topology>
    </subcellularLocation>
</comment>
<comment type="caution">
    <text evidence="13">The sequence shown here is derived from an EMBL/GenBank/DDBJ whole genome shotgun (WGS) entry which is preliminary data.</text>
</comment>
<comment type="pathway">
    <text evidence="3 11">Protein modification; protein ubiquitination.</text>
</comment>
<evidence type="ECO:0000259" key="12">
    <source>
        <dbReference type="PROSITE" id="PS50089"/>
    </source>
</evidence>
<dbReference type="STRING" id="157652.A0A371HLN6"/>
<protein>
    <recommendedName>
        <fullName evidence="11">E3 ubiquitin-protein ligase RMA</fullName>
        <ecNumber evidence="11">2.3.2.27</ecNumber>
    </recommendedName>
    <alternativeName>
        <fullName evidence="11">Protein RING membrane-anchor</fullName>
    </alternativeName>
    <alternativeName>
        <fullName evidence="11">RING-type E3 ubiquitin transferase RMA</fullName>
    </alternativeName>
</protein>
<evidence type="ECO:0000256" key="9">
    <source>
        <dbReference type="ARBA" id="ARBA00023136"/>
    </source>
</evidence>
<dbReference type="OrthoDB" id="6270329at2759"/>
<dbReference type="GO" id="GO:0006511">
    <property type="term" value="P:ubiquitin-dependent protein catabolic process"/>
    <property type="evidence" value="ECO:0007669"/>
    <property type="project" value="UniProtKB-UniRule"/>
</dbReference>
<dbReference type="PANTHER" id="PTHR12313">
    <property type="entry name" value="E3 UBIQUITIN-PROTEIN LIGASE RNF5-RELATED"/>
    <property type="match status" value="1"/>
</dbReference>
<evidence type="ECO:0000313" key="13">
    <source>
        <dbReference type="EMBL" id="RDY03716.1"/>
    </source>
</evidence>
<dbReference type="SUPFAM" id="SSF57850">
    <property type="entry name" value="RING/U-box"/>
    <property type="match status" value="1"/>
</dbReference>
<dbReference type="EMBL" id="QJKJ01002224">
    <property type="protein sequence ID" value="RDY03716.1"/>
    <property type="molecule type" value="Genomic_DNA"/>
</dbReference>
<proteinExistence type="predicted"/>
<dbReference type="CDD" id="cd16745">
    <property type="entry name" value="RING-HC_AtRMA-like"/>
    <property type="match status" value="1"/>
</dbReference>
<evidence type="ECO:0000256" key="8">
    <source>
        <dbReference type="ARBA" id="ARBA00022833"/>
    </source>
</evidence>
<keyword evidence="9" id="KW-0472">Membrane</keyword>
<dbReference type="Pfam" id="PF13445">
    <property type="entry name" value="zf-RING_UBOX"/>
    <property type="match status" value="1"/>
</dbReference>
<evidence type="ECO:0000256" key="5">
    <source>
        <dbReference type="ARBA" id="ARBA00022723"/>
    </source>
</evidence>
<keyword evidence="7 11" id="KW-0833">Ubl conjugation pathway</keyword>
<dbReference type="UniPathway" id="UPA00143"/>
<keyword evidence="14" id="KW-1185">Reference proteome</keyword>
<organism evidence="13 14">
    <name type="scientific">Mucuna pruriens</name>
    <name type="common">Velvet bean</name>
    <name type="synonym">Dolichos pruriens</name>
    <dbReference type="NCBI Taxonomy" id="157652"/>
    <lineage>
        <taxon>Eukaryota</taxon>
        <taxon>Viridiplantae</taxon>
        <taxon>Streptophyta</taxon>
        <taxon>Embryophyta</taxon>
        <taxon>Tracheophyta</taxon>
        <taxon>Spermatophyta</taxon>
        <taxon>Magnoliopsida</taxon>
        <taxon>eudicotyledons</taxon>
        <taxon>Gunneridae</taxon>
        <taxon>Pentapetalae</taxon>
        <taxon>rosids</taxon>
        <taxon>fabids</taxon>
        <taxon>Fabales</taxon>
        <taxon>Fabaceae</taxon>
        <taxon>Papilionoideae</taxon>
        <taxon>50 kb inversion clade</taxon>
        <taxon>NPAAA clade</taxon>
        <taxon>indigoferoid/millettioid clade</taxon>
        <taxon>Phaseoleae</taxon>
        <taxon>Mucuna</taxon>
    </lineage>
</organism>
<evidence type="ECO:0000313" key="14">
    <source>
        <dbReference type="Proteomes" id="UP000257109"/>
    </source>
</evidence>
<dbReference type="Proteomes" id="UP000257109">
    <property type="component" value="Unassembled WGS sequence"/>
</dbReference>
<reference evidence="13" key="1">
    <citation type="submission" date="2018-05" db="EMBL/GenBank/DDBJ databases">
        <title>Draft genome of Mucuna pruriens seed.</title>
        <authorList>
            <person name="Nnadi N.E."/>
            <person name="Vos R."/>
            <person name="Hasami M.H."/>
            <person name="Devisetty U.K."/>
            <person name="Aguiy J.C."/>
        </authorList>
    </citation>
    <scope>NUCLEOTIDE SEQUENCE [LARGE SCALE GENOMIC DNA]</scope>
    <source>
        <strain evidence="13">JCA_2017</strain>
    </source>
</reference>
<evidence type="ECO:0000256" key="2">
    <source>
        <dbReference type="ARBA" id="ARBA00004308"/>
    </source>
</evidence>
<dbReference type="AlphaFoldDB" id="A0A371HLN6"/>
<dbReference type="InterPro" id="IPR045103">
    <property type="entry name" value="RNF5/RNF185-like"/>
</dbReference>
<dbReference type="Gene3D" id="3.30.40.10">
    <property type="entry name" value="Zinc/RING finger domain, C3HC4 (zinc finger)"/>
    <property type="match status" value="1"/>
</dbReference>
<feature type="domain" description="RING-type" evidence="12">
    <location>
        <begin position="36"/>
        <end position="85"/>
    </location>
</feature>
<accession>A0A371HLN6</accession>
<keyword evidence="4 11" id="KW-0808">Transferase</keyword>
<sequence length="303" mass="34123">MALDHLEETVTQKEKWKSSSEVVADSDRNGSGGFDCNICLECVQDPVVTLCGHLYCWPCIYKWLHFQSTSLETEEQQKPQCPVCKSEVSQSSLVPLYGRGLTTIPSEGKPHQVGTVIPQRPQGPISFNTTRVSQPISRSYHSYNHYHHPQQFNSTPNGYTSPMLTTSGSLDNTFGIFGGMIYARVFGNQLVTSQQIRGFRIGMALLIGKDRHKCIKPAVRKSCLSISWDETSCCGPYNKMPALSFFNGFPSYDFAKLMGHFAHKRRHRKWSILYVSTLTYTKTFVTNSYQAMPMHGVAPVFQL</sequence>
<evidence type="ECO:0000256" key="6">
    <source>
        <dbReference type="ARBA" id="ARBA00022771"/>
    </source>
</evidence>
<evidence type="ECO:0000256" key="4">
    <source>
        <dbReference type="ARBA" id="ARBA00022679"/>
    </source>
</evidence>
<dbReference type="EC" id="2.3.2.27" evidence="11"/>
<keyword evidence="6 10" id="KW-0863">Zinc-finger</keyword>
<evidence type="ECO:0000256" key="11">
    <source>
        <dbReference type="RuleBase" id="RU369090"/>
    </source>
</evidence>
<evidence type="ECO:0000256" key="10">
    <source>
        <dbReference type="PROSITE-ProRule" id="PRU00175"/>
    </source>
</evidence>
<dbReference type="GO" id="GO:0061630">
    <property type="term" value="F:ubiquitin protein ligase activity"/>
    <property type="evidence" value="ECO:0007669"/>
    <property type="project" value="UniProtKB-UniRule"/>
</dbReference>
<keyword evidence="8 11" id="KW-0862">Zinc</keyword>
<gene>
    <name evidence="13" type="primary">RMA1H1</name>
    <name evidence="13" type="ORF">CR513_12665</name>
</gene>
<comment type="domain">
    <text evidence="11">The RING-type zinc finger domain is responsible for E3 ligase activity.</text>
</comment>
<comment type="function">
    <text evidence="11">E3 ubiquitin-protein ligase.</text>
</comment>
<dbReference type="InterPro" id="IPR027370">
    <property type="entry name" value="Znf-RING_euk"/>
</dbReference>
<dbReference type="InterPro" id="IPR013083">
    <property type="entry name" value="Znf_RING/FYVE/PHD"/>
</dbReference>
<keyword evidence="5 11" id="KW-0479">Metal-binding</keyword>
<keyword evidence="11" id="KW-0256">Endoplasmic reticulum</keyword>
<dbReference type="InterPro" id="IPR001841">
    <property type="entry name" value="Znf_RING"/>
</dbReference>
<name>A0A371HLN6_MUCPR</name>
<dbReference type="GO" id="GO:0016567">
    <property type="term" value="P:protein ubiquitination"/>
    <property type="evidence" value="ECO:0007669"/>
    <property type="project" value="UniProtKB-UniPathway"/>
</dbReference>
<dbReference type="PROSITE" id="PS00518">
    <property type="entry name" value="ZF_RING_1"/>
    <property type="match status" value="1"/>
</dbReference>
<dbReference type="GO" id="GO:0008270">
    <property type="term" value="F:zinc ion binding"/>
    <property type="evidence" value="ECO:0007669"/>
    <property type="project" value="UniProtKB-KW"/>
</dbReference>
<dbReference type="FunFam" id="3.30.40.10:FF:000778">
    <property type="entry name" value="E3 ubiquitin-protein ligase RMA1H1 isoform A"/>
    <property type="match status" value="1"/>
</dbReference>